<keyword evidence="1" id="KW-0472">Membrane</keyword>
<evidence type="ECO:0000313" key="3">
    <source>
        <dbReference type="Proteomes" id="UP000291124"/>
    </source>
</evidence>
<gene>
    <name evidence="2" type="ORF">E1750_11550</name>
</gene>
<proteinExistence type="predicted"/>
<keyword evidence="1" id="KW-1133">Transmembrane helix</keyword>
<evidence type="ECO:0000313" key="2">
    <source>
        <dbReference type="EMBL" id="QBN19405.1"/>
    </source>
</evidence>
<reference evidence="3" key="1">
    <citation type="submission" date="2019-03" db="EMBL/GenBank/DDBJ databases">
        <title>Flavobacterium sp.</title>
        <authorList>
            <person name="Kim H."/>
        </authorList>
    </citation>
    <scope>NUCLEOTIDE SEQUENCE [LARGE SCALE GENOMIC DNA]</scope>
    <source>
        <strain evidence="3">GS13</strain>
    </source>
</reference>
<dbReference type="Proteomes" id="UP000291124">
    <property type="component" value="Chromosome"/>
</dbReference>
<accession>A0A4P6YF76</accession>
<organism evidence="2 3">
    <name type="scientific">Flavobacterium nackdongense</name>
    <dbReference type="NCBI Taxonomy" id="2547394"/>
    <lineage>
        <taxon>Bacteria</taxon>
        <taxon>Pseudomonadati</taxon>
        <taxon>Bacteroidota</taxon>
        <taxon>Flavobacteriia</taxon>
        <taxon>Flavobacteriales</taxon>
        <taxon>Flavobacteriaceae</taxon>
        <taxon>Flavobacterium</taxon>
    </lineage>
</organism>
<dbReference type="KEGG" id="fnk:E1750_11550"/>
<dbReference type="OrthoDB" id="1451979at2"/>
<feature type="transmembrane region" description="Helical" evidence="1">
    <location>
        <begin position="33"/>
        <end position="52"/>
    </location>
</feature>
<feature type="transmembrane region" description="Helical" evidence="1">
    <location>
        <begin position="85"/>
        <end position="102"/>
    </location>
</feature>
<keyword evidence="3" id="KW-1185">Reference proteome</keyword>
<sequence length="170" mass="19970">MKHDKNFYLLALLTFVSIVSLIVGFVSNWVFNAQLWIGLSLLISCFIAYYKFFQRFKTLLGIILILGVLTGIQFVPFQFSIQLGFIKFEVVPTIFLVLFLFLNRGRVVDILQDWFKTPTEEIEKRSLSKYESFKKDFQNLSDQEIEHRLNQHLVPEARKALIEIKEVRNS</sequence>
<dbReference type="AlphaFoldDB" id="A0A4P6YF76"/>
<protein>
    <submittedName>
        <fullName evidence="2">Uncharacterized protein</fullName>
    </submittedName>
</protein>
<evidence type="ECO:0000256" key="1">
    <source>
        <dbReference type="SAM" id="Phobius"/>
    </source>
</evidence>
<keyword evidence="1" id="KW-0812">Transmembrane</keyword>
<name>A0A4P6YF76_9FLAO</name>
<dbReference type="EMBL" id="CP037933">
    <property type="protein sequence ID" value="QBN19405.1"/>
    <property type="molecule type" value="Genomic_DNA"/>
</dbReference>
<feature type="transmembrane region" description="Helical" evidence="1">
    <location>
        <begin position="7"/>
        <end position="27"/>
    </location>
</feature>
<feature type="transmembrane region" description="Helical" evidence="1">
    <location>
        <begin position="59"/>
        <end position="79"/>
    </location>
</feature>
<dbReference type="RefSeq" id="WP_133276923.1">
    <property type="nucleotide sequence ID" value="NZ_CP037933.1"/>
</dbReference>